<sequence>MGIFTEDVQKTSVTHYIERLSNYDEIEWYSFQQLSESIFMQETGPREAIEAVRKRLKHGTNQQKLRVLEVLKLLMENSNQKFHRELISNEKMKERFELILNAPGEDITVKKSLVGILGGWAIKYKGEPGMNVISDLYEMGRSKLGLPRRGRSGSMPVRPRQSTPPRQESPPPLPALIPTETLVPLEPSPPVVSRPLPPPIATKEVKRRSLPSVKPIRTTDSSGSRASGSGTTPTGTPTRVFNFAAAKPRIINEVALANQNSNNLVNALKLINTSEDRWEIDLQHDSRLQDYRQKCEESKKKIVRYARLVEDEEWIGTLLATNEELLKALHMYELMAVGEVPTNMPSPSAMVLHNSRPTSPRSPHTRLPPPPPLPQQPTHIPAQIGYYEPTDTLQSFSALRISPQNTNNSIDNRSSTESIDPFADPVAPVDDIPLSERERRGEYIL</sequence>
<dbReference type="InterPro" id="IPR044103">
    <property type="entry name" value="GAT_LSB5"/>
</dbReference>
<feature type="compositionally biased region" description="Low complexity" evidence="1">
    <location>
        <begin position="218"/>
        <end position="238"/>
    </location>
</feature>
<feature type="compositionally biased region" description="Pro residues" evidence="1">
    <location>
        <begin position="366"/>
        <end position="375"/>
    </location>
</feature>
<evidence type="ECO:0000256" key="1">
    <source>
        <dbReference type="SAM" id="MobiDB-lite"/>
    </source>
</evidence>
<dbReference type="PROSITE" id="PS50179">
    <property type="entry name" value="VHS"/>
    <property type="match status" value="1"/>
</dbReference>
<feature type="domain" description="VHS" evidence="2">
    <location>
        <begin position="27"/>
        <end position="143"/>
    </location>
</feature>
<feature type="region of interest" description="Disordered" evidence="1">
    <location>
        <begin position="144"/>
        <end position="238"/>
    </location>
</feature>
<feature type="compositionally biased region" description="Low complexity" evidence="1">
    <location>
        <begin position="419"/>
        <end position="432"/>
    </location>
</feature>
<name>A0ABR3AYR6_PHYBL</name>
<organism evidence="3 4">
    <name type="scientific">Phycomyces blakesleeanus</name>
    <dbReference type="NCBI Taxonomy" id="4837"/>
    <lineage>
        <taxon>Eukaryota</taxon>
        <taxon>Fungi</taxon>
        <taxon>Fungi incertae sedis</taxon>
        <taxon>Mucoromycota</taxon>
        <taxon>Mucoromycotina</taxon>
        <taxon>Mucoromycetes</taxon>
        <taxon>Mucorales</taxon>
        <taxon>Phycomycetaceae</taxon>
        <taxon>Phycomyces</taxon>
    </lineage>
</organism>
<dbReference type="InterPro" id="IPR038425">
    <property type="entry name" value="GAT_sf"/>
</dbReference>
<reference evidence="3 4" key="1">
    <citation type="submission" date="2024-04" db="EMBL/GenBank/DDBJ databases">
        <title>Symmetric and asymmetric DNA N6-adenine methylation regulates different biological responses in Mucorales.</title>
        <authorList>
            <consortium name="Lawrence Berkeley National Laboratory"/>
            <person name="Lax C."/>
            <person name="Mondo S.J."/>
            <person name="Osorio-Concepcion M."/>
            <person name="Muszewska A."/>
            <person name="Corrochano-Luque M."/>
            <person name="Gutierrez G."/>
            <person name="Riley R."/>
            <person name="Lipzen A."/>
            <person name="Guo J."/>
            <person name="Hundley H."/>
            <person name="Amirebrahimi M."/>
            <person name="Ng V."/>
            <person name="Lorenzo-Gutierrez D."/>
            <person name="Binder U."/>
            <person name="Yang J."/>
            <person name="Song Y."/>
            <person name="Canovas D."/>
            <person name="Navarro E."/>
            <person name="Freitag M."/>
            <person name="Gabaldon T."/>
            <person name="Grigoriev I.V."/>
            <person name="Corrochano L.M."/>
            <person name="Nicolas F.E."/>
            <person name="Garre V."/>
        </authorList>
    </citation>
    <scope>NUCLEOTIDE SEQUENCE [LARGE SCALE GENOMIC DNA]</scope>
    <source>
        <strain evidence="3 4">L51</strain>
    </source>
</reference>
<dbReference type="Pfam" id="PF00790">
    <property type="entry name" value="VHS"/>
    <property type="match status" value="1"/>
</dbReference>
<feature type="region of interest" description="Disordered" evidence="1">
    <location>
        <begin position="402"/>
        <end position="445"/>
    </location>
</feature>
<dbReference type="PANTHER" id="PTHR47789:SF1">
    <property type="entry name" value="LAS SEVENTEEN-BINDING PROTEIN 5"/>
    <property type="match status" value="1"/>
</dbReference>
<evidence type="ECO:0000259" key="2">
    <source>
        <dbReference type="PROSITE" id="PS50179"/>
    </source>
</evidence>
<proteinExistence type="predicted"/>
<dbReference type="CDD" id="cd14232">
    <property type="entry name" value="GAT_LSB5"/>
    <property type="match status" value="1"/>
</dbReference>
<protein>
    <recommendedName>
        <fullName evidence="2">VHS domain-containing protein</fullName>
    </recommendedName>
</protein>
<accession>A0ABR3AYR6</accession>
<dbReference type="InterPro" id="IPR008942">
    <property type="entry name" value="ENTH_VHS"/>
</dbReference>
<dbReference type="SUPFAM" id="SSF48464">
    <property type="entry name" value="ENTH/VHS domain"/>
    <property type="match status" value="1"/>
</dbReference>
<dbReference type="InterPro" id="IPR045007">
    <property type="entry name" value="LSB5"/>
</dbReference>
<evidence type="ECO:0000313" key="4">
    <source>
        <dbReference type="Proteomes" id="UP001448207"/>
    </source>
</evidence>
<evidence type="ECO:0000313" key="3">
    <source>
        <dbReference type="EMBL" id="KAL0085274.1"/>
    </source>
</evidence>
<keyword evidence="4" id="KW-1185">Reference proteome</keyword>
<dbReference type="InterPro" id="IPR002014">
    <property type="entry name" value="VHS_dom"/>
</dbReference>
<dbReference type="SUPFAM" id="SSF89009">
    <property type="entry name" value="GAT-like domain"/>
    <property type="match status" value="1"/>
</dbReference>
<dbReference type="SMART" id="SM00288">
    <property type="entry name" value="VHS"/>
    <property type="match status" value="1"/>
</dbReference>
<gene>
    <name evidence="3" type="ORF">J3Q64DRAFT_1746341</name>
</gene>
<dbReference type="Gene3D" id="1.20.58.160">
    <property type="match status" value="1"/>
</dbReference>
<dbReference type="Gene3D" id="1.25.40.90">
    <property type="match status" value="1"/>
</dbReference>
<dbReference type="Proteomes" id="UP001448207">
    <property type="component" value="Unassembled WGS sequence"/>
</dbReference>
<feature type="compositionally biased region" description="Basic and acidic residues" evidence="1">
    <location>
        <begin position="434"/>
        <end position="445"/>
    </location>
</feature>
<comment type="caution">
    <text evidence="3">The sequence shown here is derived from an EMBL/GenBank/DDBJ whole genome shotgun (WGS) entry which is preliminary data.</text>
</comment>
<feature type="compositionally biased region" description="Polar residues" evidence="1">
    <location>
        <begin position="402"/>
        <end position="418"/>
    </location>
</feature>
<dbReference type="PANTHER" id="PTHR47789">
    <property type="entry name" value="LAS SEVENTEEN-BINDING PROTEIN 5"/>
    <property type="match status" value="1"/>
</dbReference>
<feature type="compositionally biased region" description="Pro residues" evidence="1">
    <location>
        <begin position="186"/>
        <end position="200"/>
    </location>
</feature>
<feature type="region of interest" description="Disordered" evidence="1">
    <location>
        <begin position="346"/>
        <end position="381"/>
    </location>
</feature>
<dbReference type="CDD" id="cd16980">
    <property type="entry name" value="VHS_Lsb5"/>
    <property type="match status" value="1"/>
</dbReference>
<dbReference type="EMBL" id="JBCLYO010000011">
    <property type="protein sequence ID" value="KAL0085274.1"/>
    <property type="molecule type" value="Genomic_DNA"/>
</dbReference>